<organism evidence="8 9">
    <name type="scientific">Galeopterus variegatus</name>
    <name type="common">Malayan flying lemur</name>
    <name type="synonym">Cynocephalus variegatus</name>
    <dbReference type="NCBI Taxonomy" id="482537"/>
    <lineage>
        <taxon>Eukaryota</taxon>
        <taxon>Metazoa</taxon>
        <taxon>Chordata</taxon>
        <taxon>Craniata</taxon>
        <taxon>Vertebrata</taxon>
        <taxon>Euteleostomi</taxon>
        <taxon>Mammalia</taxon>
        <taxon>Eutheria</taxon>
        <taxon>Euarchontoglires</taxon>
        <taxon>Dermoptera</taxon>
        <taxon>Cynocephalidae</taxon>
        <taxon>Galeopterus</taxon>
    </lineage>
</organism>
<keyword evidence="8" id="KW-1185">Reference proteome</keyword>
<evidence type="ECO:0000256" key="4">
    <source>
        <dbReference type="ARBA" id="ARBA00022729"/>
    </source>
</evidence>
<gene>
    <name evidence="9" type="primary">LOC103594454</name>
</gene>
<evidence type="ECO:0000256" key="2">
    <source>
        <dbReference type="ARBA" id="ARBA00008326"/>
    </source>
</evidence>
<dbReference type="InterPro" id="IPR010510">
    <property type="entry name" value="FGF1-bd"/>
</dbReference>
<comment type="similarity">
    <text evidence="2">Belongs to the fibroblast growth factor-binding protein family.</text>
</comment>
<accession>A0ABM0R5J8</accession>
<dbReference type="RefSeq" id="XP_008575889.1">
    <property type="nucleotide sequence ID" value="XM_008577667.1"/>
</dbReference>
<keyword evidence="5" id="KW-1015">Disulfide bond</keyword>
<evidence type="ECO:0000313" key="8">
    <source>
        <dbReference type="Proteomes" id="UP000694923"/>
    </source>
</evidence>
<name>A0ABM0R5J8_GALVR</name>
<evidence type="ECO:0000256" key="7">
    <source>
        <dbReference type="SAM" id="SignalP"/>
    </source>
</evidence>
<evidence type="ECO:0000256" key="3">
    <source>
        <dbReference type="ARBA" id="ARBA00022525"/>
    </source>
</evidence>
<dbReference type="Proteomes" id="UP000694923">
    <property type="component" value="Unplaced"/>
</dbReference>
<dbReference type="Pfam" id="PF06473">
    <property type="entry name" value="FGF-BP1"/>
    <property type="match status" value="1"/>
</dbReference>
<evidence type="ECO:0000256" key="5">
    <source>
        <dbReference type="ARBA" id="ARBA00023157"/>
    </source>
</evidence>
<keyword evidence="4 7" id="KW-0732">Signal</keyword>
<protein>
    <submittedName>
        <fullName evidence="9">Fibroblast growth factor-binding protein 1-like</fullName>
    </submittedName>
</protein>
<dbReference type="PANTHER" id="PTHR15258">
    <property type="entry name" value="FGF BINDING PROTEIN-RELATED"/>
    <property type="match status" value="1"/>
</dbReference>
<dbReference type="PANTHER" id="PTHR15258:SF2">
    <property type="entry name" value="FIBROBLAST GROWTH FACTOR-BINDING PROTEIN 1"/>
    <property type="match status" value="1"/>
</dbReference>
<sequence>MRIHSLTLLSFLLLATRVLFMHVQKGVKIGQGSAPDVDHWVILGPTGHGAKEQPSEFLQIGDFTTSDQAKCKWGMLGKGEGIAQVKVDCTQNNNQFSCIFEGNPTSCLQSLENSIHYWRQVVGSLRLQKDLCRDSTAILTTDVCGSKFEESKLKLVSSTLLNH</sequence>
<comment type="subcellular location">
    <subcellularLocation>
        <location evidence="1">Secreted</location>
    </subcellularLocation>
</comment>
<keyword evidence="6" id="KW-0340">Growth factor binding</keyword>
<keyword evidence="3" id="KW-0964">Secreted</keyword>
<feature type="chain" id="PRO_5047118337" evidence="7">
    <location>
        <begin position="21"/>
        <end position="163"/>
    </location>
</feature>
<evidence type="ECO:0000313" key="9">
    <source>
        <dbReference type="RefSeq" id="XP_008575889.1"/>
    </source>
</evidence>
<reference evidence="9" key="1">
    <citation type="submission" date="2025-08" db="UniProtKB">
        <authorList>
            <consortium name="RefSeq"/>
        </authorList>
    </citation>
    <scope>IDENTIFICATION</scope>
</reference>
<evidence type="ECO:0000256" key="6">
    <source>
        <dbReference type="ARBA" id="ARBA00023183"/>
    </source>
</evidence>
<evidence type="ECO:0000256" key="1">
    <source>
        <dbReference type="ARBA" id="ARBA00004613"/>
    </source>
</evidence>
<proteinExistence type="inferred from homology"/>
<dbReference type="GeneID" id="103594454"/>
<feature type="signal peptide" evidence="7">
    <location>
        <begin position="1"/>
        <end position="20"/>
    </location>
</feature>